<evidence type="ECO:0000313" key="3">
    <source>
        <dbReference type="Proteomes" id="UP001489902"/>
    </source>
</evidence>
<evidence type="ECO:0000256" key="1">
    <source>
        <dbReference type="SAM" id="MobiDB-lite"/>
    </source>
</evidence>
<feature type="region of interest" description="Disordered" evidence="1">
    <location>
        <begin position="1"/>
        <end position="56"/>
    </location>
</feature>
<dbReference type="Proteomes" id="UP001489902">
    <property type="component" value="Chromosome 6"/>
</dbReference>
<reference evidence="2 3" key="1">
    <citation type="submission" date="2024-04" db="EMBL/GenBank/DDBJ databases">
        <title>Complete genome sequence of Fusarium acuminatum.</title>
        <authorList>
            <person name="Lan B."/>
        </authorList>
    </citation>
    <scope>NUCLEOTIDE SEQUENCE [LARGE SCALE GENOMIC DNA]</scope>
    <source>
        <strain evidence="2">1A</strain>
    </source>
</reference>
<accession>A0ABZ2X7T9</accession>
<feature type="region of interest" description="Disordered" evidence="1">
    <location>
        <begin position="279"/>
        <end position="312"/>
    </location>
</feature>
<feature type="compositionally biased region" description="Polar residues" evidence="1">
    <location>
        <begin position="1"/>
        <end position="40"/>
    </location>
</feature>
<keyword evidence="3" id="KW-1185">Reference proteome</keyword>
<proteinExistence type="predicted"/>
<feature type="compositionally biased region" description="Acidic residues" evidence="1">
    <location>
        <begin position="133"/>
        <end position="153"/>
    </location>
</feature>
<gene>
    <name evidence="2" type="ORF">QYS62_010096</name>
</gene>
<evidence type="ECO:0000313" key="2">
    <source>
        <dbReference type="EMBL" id="WZH48911.1"/>
    </source>
</evidence>
<feature type="compositionally biased region" description="Polar residues" evidence="1">
    <location>
        <begin position="78"/>
        <end position="89"/>
    </location>
</feature>
<sequence length="554" mass="58951">MEDLSSPGSIDSHTPTAPTSASKVTYTTAGTPYNPSTSQPLQPPARRGRSLKWPAGLPAAGLSLLPKSVLATLPLKASTRSSSIQQYSPRAQFDGASSPLNEPDHRCINMSTQVPRIGSSTTPSPLASLFSEVEQDTLTDADQSDESDDEGELGMDPLLSMPVKSLHNLASYPNPNQKRAQKALLRGLKPALGLKVTSRSDEPSTPLPRPVGLPDVLNNNTGSYSPFNTAPTETPLIGRSHDDAFWNPHDNQLPSTLPGGSKGFNRAVGSNPFRTASTLGSATVGSGSGSGSGSGVPLPLTAGPPGQRQYRPSTFESTFKALHTNTPSQDATQDDDDDVLVITRQTLRQAGISTSGLAQNLSPFEESTPSALKDALSAPDRTNRATEDSPSSSDTIRGGASADCLTNTSQYTGKTAWSRIGTPVMTSNCWASPHERSQPRYISGPRIRTAKDVEAHSKKLNRAWYHGAEFLMATSDEIALKMRSPNGKGRFGAIGDGRPLKGPEFPPPVTIEEANQIPVTDHVQPLLNVAFVNVKRFIDEESQKKNNEAEAATK</sequence>
<feature type="region of interest" description="Disordered" evidence="1">
    <location>
        <begin position="196"/>
        <end position="216"/>
    </location>
</feature>
<feature type="compositionally biased region" description="Polar residues" evidence="1">
    <location>
        <begin position="358"/>
        <end position="370"/>
    </location>
</feature>
<name>A0ABZ2X7T9_9HYPO</name>
<feature type="compositionally biased region" description="Polar residues" evidence="1">
    <location>
        <begin position="109"/>
        <end position="125"/>
    </location>
</feature>
<feature type="region of interest" description="Disordered" evidence="1">
    <location>
        <begin position="78"/>
        <end position="158"/>
    </location>
</feature>
<dbReference type="EMBL" id="CP151265">
    <property type="protein sequence ID" value="WZH48911.1"/>
    <property type="molecule type" value="Genomic_DNA"/>
</dbReference>
<protein>
    <submittedName>
        <fullName evidence="2">Uncharacterized protein</fullName>
    </submittedName>
</protein>
<organism evidence="2 3">
    <name type="scientific">Fusarium acuminatum</name>
    <dbReference type="NCBI Taxonomy" id="5515"/>
    <lineage>
        <taxon>Eukaryota</taxon>
        <taxon>Fungi</taxon>
        <taxon>Dikarya</taxon>
        <taxon>Ascomycota</taxon>
        <taxon>Pezizomycotina</taxon>
        <taxon>Sordariomycetes</taxon>
        <taxon>Hypocreomycetidae</taxon>
        <taxon>Hypocreales</taxon>
        <taxon>Nectriaceae</taxon>
        <taxon>Fusarium</taxon>
        <taxon>Fusarium tricinctum species complex</taxon>
    </lineage>
</organism>
<feature type="region of interest" description="Disordered" evidence="1">
    <location>
        <begin position="358"/>
        <end position="401"/>
    </location>
</feature>